<dbReference type="AlphaFoldDB" id="A0A915J3V6"/>
<dbReference type="OMA" id="RVACCHE"/>
<dbReference type="InterPro" id="IPR016024">
    <property type="entry name" value="ARM-type_fold"/>
</dbReference>
<dbReference type="Proteomes" id="UP000887565">
    <property type="component" value="Unplaced"/>
</dbReference>
<evidence type="ECO:0000256" key="6">
    <source>
        <dbReference type="ARBA" id="ARBA00023274"/>
    </source>
</evidence>
<comment type="similarity">
    <text evidence="2 7">Belongs to the HEATR1/UTP10 family.</text>
</comment>
<keyword evidence="5 7" id="KW-0539">Nucleus</keyword>
<evidence type="ECO:0000256" key="5">
    <source>
        <dbReference type="ARBA" id="ARBA00023242"/>
    </source>
</evidence>
<dbReference type="GO" id="GO:0045943">
    <property type="term" value="P:positive regulation of transcription by RNA polymerase I"/>
    <property type="evidence" value="ECO:0007669"/>
    <property type="project" value="TreeGrafter"/>
</dbReference>
<evidence type="ECO:0000259" key="9">
    <source>
        <dbReference type="SMART" id="SM01036"/>
    </source>
</evidence>
<evidence type="ECO:0000256" key="8">
    <source>
        <dbReference type="SAM" id="SignalP"/>
    </source>
</evidence>
<dbReference type="GO" id="GO:0030686">
    <property type="term" value="C:90S preribosome"/>
    <property type="evidence" value="ECO:0007669"/>
    <property type="project" value="TreeGrafter"/>
</dbReference>
<dbReference type="SMART" id="SM01036">
    <property type="entry name" value="BP28CT"/>
    <property type="match status" value="1"/>
</dbReference>
<dbReference type="InterPro" id="IPR040191">
    <property type="entry name" value="UTP10"/>
</dbReference>
<keyword evidence="10" id="KW-1185">Reference proteome</keyword>
<evidence type="ECO:0000313" key="10">
    <source>
        <dbReference type="Proteomes" id="UP000887565"/>
    </source>
</evidence>
<keyword evidence="4 7" id="KW-0698">rRNA processing</keyword>
<evidence type="ECO:0000256" key="1">
    <source>
        <dbReference type="ARBA" id="ARBA00004604"/>
    </source>
</evidence>
<dbReference type="PANTHER" id="PTHR13457">
    <property type="entry name" value="BAP28"/>
    <property type="match status" value="1"/>
</dbReference>
<comment type="function">
    <text evidence="7">Involved in nucleolar processing of pre-18S ribosomal RNA.</text>
</comment>
<name>A0A915J3V6_ROMCU</name>
<keyword evidence="3 7" id="KW-0690">Ribosome biogenesis</keyword>
<dbReference type="Pfam" id="PF08146">
    <property type="entry name" value="BP28CT"/>
    <property type="match status" value="1"/>
</dbReference>
<dbReference type="GO" id="GO:0030515">
    <property type="term" value="F:snoRNA binding"/>
    <property type="evidence" value="ECO:0007669"/>
    <property type="project" value="TreeGrafter"/>
</dbReference>
<sequence>FNVLLPAGITLDVILLLLTRNAYNVKQCALEILNAKLSQSPTPFTKRHIEKLCAITSSITSWLRNDSIDKEENILLMQSSLFTLKLLTRVACCHEKQPFIQTLERVVALLHNWRSSNKVLLANAALCLADIVSELGVQTLPLLPTYMIDIISILKDETFTNDNELLIVGCLASLQKIVESLPKFLSPYLSDILRWVGVKSSKFPQSKYKNEVISRSNHIRKCLANLPLRILIPAIDSSLLVEIDEARFMGSYQFIFDTLCDNVRQSTSDDISNLVPDLTRIFLKALELRVMLVDQDEKYDVDIAESVTLNALAALALKLSENNLKTVLQKFIDWSGDQPHDRLITLIKMALKLCDHLKGLFTLFAQPFIKMVADIMPKCHLSKSADQEKLFSDDSIQIKNNVLVVGSLNLISKCCQYDNQAFMTKERFDLLLKPLVEQIDNTSLKNYVTRVDENLVPCFANLAYAMNDDAAWKVLNYEVLIKTRSKKARVRLTALKVIESVYAKLGESISILIPETVPFIAELMEDDNEDVERQCQKVVDVLEKIVGESLKDYF</sequence>
<evidence type="ECO:0000313" key="11">
    <source>
        <dbReference type="WBParaSite" id="nRc.2.0.1.t21152-RA"/>
    </source>
</evidence>
<feature type="signal peptide" evidence="8">
    <location>
        <begin position="1"/>
        <end position="24"/>
    </location>
</feature>
<dbReference type="WBParaSite" id="nRc.2.0.1.t21152-RA">
    <property type="protein sequence ID" value="nRc.2.0.1.t21152-RA"/>
    <property type="gene ID" value="nRc.2.0.1.g21152"/>
</dbReference>
<dbReference type="GO" id="GO:0032040">
    <property type="term" value="C:small-subunit processome"/>
    <property type="evidence" value="ECO:0007669"/>
    <property type="project" value="TreeGrafter"/>
</dbReference>
<dbReference type="PANTHER" id="PTHR13457:SF1">
    <property type="entry name" value="HEAT REPEAT-CONTAINING PROTEIN 1"/>
    <property type="match status" value="1"/>
</dbReference>
<dbReference type="GO" id="GO:0034455">
    <property type="term" value="C:t-UTP complex"/>
    <property type="evidence" value="ECO:0007669"/>
    <property type="project" value="TreeGrafter"/>
</dbReference>
<protein>
    <recommendedName>
        <fullName evidence="7">HEAT repeat-containing protein 1</fullName>
    </recommendedName>
</protein>
<feature type="domain" description="BP28 C-terminal" evidence="9">
    <location>
        <begin position="268"/>
        <end position="422"/>
    </location>
</feature>
<proteinExistence type="inferred from homology"/>
<accession>A0A915J3V6</accession>
<dbReference type="GO" id="GO:0000462">
    <property type="term" value="P:maturation of SSU-rRNA from tricistronic rRNA transcript (SSU-rRNA, 5.8S rRNA, LSU-rRNA)"/>
    <property type="evidence" value="ECO:0007669"/>
    <property type="project" value="TreeGrafter"/>
</dbReference>
<dbReference type="InterPro" id="IPR011989">
    <property type="entry name" value="ARM-like"/>
</dbReference>
<dbReference type="InterPro" id="IPR012954">
    <property type="entry name" value="BP28_C_dom"/>
</dbReference>
<evidence type="ECO:0000256" key="7">
    <source>
        <dbReference type="RuleBase" id="RU367065"/>
    </source>
</evidence>
<comment type="subcellular location">
    <subcellularLocation>
        <location evidence="1 7">Nucleus</location>
        <location evidence="1 7">Nucleolus</location>
    </subcellularLocation>
</comment>
<evidence type="ECO:0000256" key="2">
    <source>
        <dbReference type="ARBA" id="ARBA00010559"/>
    </source>
</evidence>
<keyword evidence="6 7" id="KW-0687">Ribonucleoprotein</keyword>
<reference evidence="11" key="1">
    <citation type="submission" date="2022-11" db="UniProtKB">
        <authorList>
            <consortium name="WormBaseParasite"/>
        </authorList>
    </citation>
    <scope>IDENTIFICATION</scope>
</reference>
<dbReference type="SUPFAM" id="SSF48371">
    <property type="entry name" value="ARM repeat"/>
    <property type="match status" value="1"/>
</dbReference>
<keyword evidence="8" id="KW-0732">Signal</keyword>
<dbReference type="Gene3D" id="1.25.10.10">
    <property type="entry name" value="Leucine-rich Repeat Variant"/>
    <property type="match status" value="2"/>
</dbReference>
<evidence type="ECO:0000256" key="3">
    <source>
        <dbReference type="ARBA" id="ARBA00022517"/>
    </source>
</evidence>
<organism evidence="10 11">
    <name type="scientific">Romanomermis culicivorax</name>
    <name type="common">Nematode worm</name>
    <dbReference type="NCBI Taxonomy" id="13658"/>
    <lineage>
        <taxon>Eukaryota</taxon>
        <taxon>Metazoa</taxon>
        <taxon>Ecdysozoa</taxon>
        <taxon>Nematoda</taxon>
        <taxon>Enoplea</taxon>
        <taxon>Dorylaimia</taxon>
        <taxon>Mermithida</taxon>
        <taxon>Mermithoidea</taxon>
        <taxon>Mermithidae</taxon>
        <taxon>Romanomermis</taxon>
    </lineage>
</organism>
<evidence type="ECO:0000256" key="4">
    <source>
        <dbReference type="ARBA" id="ARBA00022552"/>
    </source>
</evidence>
<feature type="chain" id="PRO_5036896229" description="HEAT repeat-containing protein 1" evidence="8">
    <location>
        <begin position="25"/>
        <end position="554"/>
    </location>
</feature>